<dbReference type="PANTHER" id="PTHR31286">
    <property type="entry name" value="GLYCINE-RICH CELL WALL STRUCTURAL PROTEIN 1.8-LIKE"/>
    <property type="match status" value="1"/>
</dbReference>
<protein>
    <submittedName>
        <fullName evidence="4">BnaCnng52720D protein</fullName>
    </submittedName>
</protein>
<dbReference type="Proteomes" id="UP000028999">
    <property type="component" value="Unassembled WGS sequence"/>
</dbReference>
<sequence length="256" mass="28121">MATHKPRLDPILMGEAKILVEVKLSKAFPSKIAANDENGFISMVDVEYAWLPSKCSRCGQLGHKVKRCLQKVDESHIAAPKDIEMASNISDVVTTTSVTAFESPQPNTTLVPVSEIVVSPDILLDVHNESNLVDSNTVAKVDNLIPLATISVLEDMYVSITAQSALTNIKETIESTDLGSNKFASLITLEEEEDSSDSDKEIDPMNDLTPLGKRILRERPVKPSIKAKEMHLQSTVRGRGNRGRGSRWTWLEVSPS</sequence>
<dbReference type="PANTHER" id="PTHR31286:SF133">
    <property type="entry name" value="TA11-LIKE NON-LTR RETROELEMENT PROTEIN-RELATED"/>
    <property type="match status" value="1"/>
</dbReference>
<dbReference type="PROSITE" id="PS50158">
    <property type="entry name" value="ZF_CCHC"/>
    <property type="match status" value="1"/>
</dbReference>
<keyword evidence="1" id="KW-0863">Zinc-finger</keyword>
<evidence type="ECO:0000256" key="2">
    <source>
        <dbReference type="SAM" id="MobiDB-lite"/>
    </source>
</evidence>
<proteinExistence type="predicted"/>
<keyword evidence="1" id="KW-0479">Metal-binding</keyword>
<dbReference type="Gramene" id="CDY66882">
    <property type="protein sequence ID" value="CDY66882"/>
    <property type="gene ID" value="GSBRNA2T00056779001"/>
</dbReference>
<dbReference type="PaxDb" id="3708-A0A078JNF0"/>
<evidence type="ECO:0000256" key="1">
    <source>
        <dbReference type="PROSITE-ProRule" id="PRU00047"/>
    </source>
</evidence>
<keyword evidence="5" id="KW-1185">Reference proteome</keyword>
<name>A0A078JNF0_BRANA</name>
<evidence type="ECO:0000313" key="5">
    <source>
        <dbReference type="Proteomes" id="UP000028999"/>
    </source>
</evidence>
<organism evidence="4 5">
    <name type="scientific">Brassica napus</name>
    <name type="common">Rape</name>
    <dbReference type="NCBI Taxonomy" id="3708"/>
    <lineage>
        <taxon>Eukaryota</taxon>
        <taxon>Viridiplantae</taxon>
        <taxon>Streptophyta</taxon>
        <taxon>Embryophyta</taxon>
        <taxon>Tracheophyta</taxon>
        <taxon>Spermatophyta</taxon>
        <taxon>Magnoliopsida</taxon>
        <taxon>eudicotyledons</taxon>
        <taxon>Gunneridae</taxon>
        <taxon>Pentapetalae</taxon>
        <taxon>rosids</taxon>
        <taxon>malvids</taxon>
        <taxon>Brassicales</taxon>
        <taxon>Brassicaceae</taxon>
        <taxon>Brassiceae</taxon>
        <taxon>Brassica</taxon>
    </lineage>
</organism>
<dbReference type="OMA" id="DMYASIA"/>
<dbReference type="InterPro" id="IPR001878">
    <property type="entry name" value="Znf_CCHC"/>
</dbReference>
<dbReference type="GO" id="GO:0003676">
    <property type="term" value="F:nucleic acid binding"/>
    <property type="evidence" value="ECO:0007669"/>
    <property type="project" value="InterPro"/>
</dbReference>
<dbReference type="EMBL" id="LK035552">
    <property type="protein sequence ID" value="CDY66882.1"/>
    <property type="molecule type" value="Genomic_DNA"/>
</dbReference>
<reference evidence="4 5" key="1">
    <citation type="journal article" date="2014" name="Science">
        <title>Plant genetics. Early allopolyploid evolution in the post-Neolithic Brassica napus oilseed genome.</title>
        <authorList>
            <person name="Chalhoub B."/>
            <person name="Denoeud F."/>
            <person name="Liu S."/>
            <person name="Parkin I.A."/>
            <person name="Tang H."/>
            <person name="Wang X."/>
            <person name="Chiquet J."/>
            <person name="Belcram H."/>
            <person name="Tong C."/>
            <person name="Samans B."/>
            <person name="Correa M."/>
            <person name="Da Silva C."/>
            <person name="Just J."/>
            <person name="Falentin C."/>
            <person name="Koh C.S."/>
            <person name="Le Clainche I."/>
            <person name="Bernard M."/>
            <person name="Bento P."/>
            <person name="Noel B."/>
            <person name="Labadie K."/>
            <person name="Alberti A."/>
            <person name="Charles M."/>
            <person name="Arnaud D."/>
            <person name="Guo H."/>
            <person name="Daviaud C."/>
            <person name="Alamery S."/>
            <person name="Jabbari K."/>
            <person name="Zhao M."/>
            <person name="Edger P.P."/>
            <person name="Chelaifa H."/>
            <person name="Tack D."/>
            <person name="Lassalle G."/>
            <person name="Mestiri I."/>
            <person name="Schnel N."/>
            <person name="Le Paslier M.C."/>
            <person name="Fan G."/>
            <person name="Renault V."/>
            <person name="Bayer P.E."/>
            <person name="Golicz A.A."/>
            <person name="Manoli S."/>
            <person name="Lee T.H."/>
            <person name="Thi V.H."/>
            <person name="Chalabi S."/>
            <person name="Hu Q."/>
            <person name="Fan C."/>
            <person name="Tollenaere R."/>
            <person name="Lu Y."/>
            <person name="Battail C."/>
            <person name="Shen J."/>
            <person name="Sidebottom C.H."/>
            <person name="Wang X."/>
            <person name="Canaguier A."/>
            <person name="Chauveau A."/>
            <person name="Berard A."/>
            <person name="Deniot G."/>
            <person name="Guan M."/>
            <person name="Liu Z."/>
            <person name="Sun F."/>
            <person name="Lim Y.P."/>
            <person name="Lyons E."/>
            <person name="Town C.D."/>
            <person name="Bancroft I."/>
            <person name="Wang X."/>
            <person name="Meng J."/>
            <person name="Ma J."/>
            <person name="Pires J.C."/>
            <person name="King G.J."/>
            <person name="Brunel D."/>
            <person name="Delourme R."/>
            <person name="Renard M."/>
            <person name="Aury J.M."/>
            <person name="Adams K.L."/>
            <person name="Batley J."/>
            <person name="Snowdon R.J."/>
            <person name="Tost J."/>
            <person name="Edwards D."/>
            <person name="Zhou Y."/>
            <person name="Hua W."/>
            <person name="Sharpe A.G."/>
            <person name="Paterson A.H."/>
            <person name="Guan C."/>
            <person name="Wincker P."/>
        </authorList>
    </citation>
    <scope>NUCLEOTIDE SEQUENCE [LARGE SCALE GENOMIC DNA]</scope>
    <source>
        <strain evidence="5">cv. Darmor-bzh</strain>
    </source>
</reference>
<gene>
    <name evidence="4" type="primary">BnaCnng52720D</name>
    <name evidence="4" type="ORF">GSBRNA2T00056779001</name>
</gene>
<keyword evidence="1" id="KW-0862">Zinc</keyword>
<accession>A0A078JNF0</accession>
<feature type="region of interest" description="Disordered" evidence="2">
    <location>
        <begin position="231"/>
        <end position="256"/>
    </location>
</feature>
<evidence type="ECO:0000313" key="4">
    <source>
        <dbReference type="EMBL" id="CDY66882.1"/>
    </source>
</evidence>
<dbReference type="AlphaFoldDB" id="A0A078JNF0"/>
<dbReference type="InterPro" id="IPR040256">
    <property type="entry name" value="At4g02000-like"/>
</dbReference>
<evidence type="ECO:0000259" key="3">
    <source>
        <dbReference type="PROSITE" id="PS50158"/>
    </source>
</evidence>
<dbReference type="GO" id="GO:0008270">
    <property type="term" value="F:zinc ion binding"/>
    <property type="evidence" value="ECO:0007669"/>
    <property type="project" value="UniProtKB-KW"/>
</dbReference>
<feature type="domain" description="CCHC-type" evidence="3">
    <location>
        <begin position="54"/>
        <end position="68"/>
    </location>
</feature>